<dbReference type="Pfam" id="PF19575">
    <property type="entry name" value="HTH_58"/>
    <property type="match status" value="1"/>
</dbReference>
<dbReference type="InterPro" id="IPR045745">
    <property type="entry name" value="HTH_58_Actinobacteria-type"/>
</dbReference>
<evidence type="ECO:0000259" key="1">
    <source>
        <dbReference type="PROSITE" id="PS50943"/>
    </source>
</evidence>
<dbReference type="PROSITE" id="PS50943">
    <property type="entry name" value="HTH_CROC1"/>
    <property type="match status" value="1"/>
</dbReference>
<reference evidence="2" key="1">
    <citation type="submission" date="2022-06" db="EMBL/GenBank/DDBJ databases">
        <title>Amycolatopsis iheyaensis sp. nov., a new species of the genus Amycolatopsis isolated from soil in Iheya island, Japan.</title>
        <authorList>
            <person name="Ngamcharungchit C."/>
            <person name="Kanto H."/>
            <person name="Take A."/>
            <person name="Intra B."/>
            <person name="Matsumoto A."/>
            <person name="Panbangred W."/>
            <person name="Inahashi Y."/>
        </authorList>
    </citation>
    <scope>NUCLEOTIDE SEQUENCE</scope>
    <source>
        <strain evidence="2">OK19-0408</strain>
    </source>
</reference>
<proteinExistence type="predicted"/>
<dbReference type="EMBL" id="JAMXQV010000041">
    <property type="protein sequence ID" value="MCR6490153.1"/>
    <property type="molecule type" value="Genomic_DNA"/>
</dbReference>
<feature type="domain" description="HTH cro/C1-type" evidence="1">
    <location>
        <begin position="19"/>
        <end position="48"/>
    </location>
</feature>
<dbReference type="Pfam" id="PF13560">
    <property type="entry name" value="HTH_31"/>
    <property type="match status" value="1"/>
</dbReference>
<organism evidence="2 3">
    <name type="scientific">Amycolatopsis iheyensis</name>
    <dbReference type="NCBI Taxonomy" id="2945988"/>
    <lineage>
        <taxon>Bacteria</taxon>
        <taxon>Bacillati</taxon>
        <taxon>Actinomycetota</taxon>
        <taxon>Actinomycetes</taxon>
        <taxon>Pseudonocardiales</taxon>
        <taxon>Pseudonocardiaceae</taxon>
        <taxon>Amycolatopsis</taxon>
    </lineage>
</organism>
<evidence type="ECO:0000313" key="2">
    <source>
        <dbReference type="EMBL" id="MCR6490153.1"/>
    </source>
</evidence>
<dbReference type="Gene3D" id="1.10.260.40">
    <property type="entry name" value="lambda repressor-like DNA-binding domains"/>
    <property type="match status" value="1"/>
</dbReference>
<sequence length="224" mass="24201">MQPHCDPPTGSVAAVVAELRAVRVACGLSQRAVSRAIGISHATVSRLELRLESGSTAYSHSQVTDLAAYATVLGYTLQFVLVADWSTPESSDDIADDTAPPIPMLETGPRRKTLAVNRPGRNLSQRNARLLAARNAGTPVVELSREFGLSLSWTGALLRKLGADMPESGRGFKRQLDQQTVIDQYESGLPVREVAELNDVSYGYVYRLLRAAGIPMRPRGGKTT</sequence>
<dbReference type="Proteomes" id="UP001144096">
    <property type="component" value="Unassembled WGS sequence"/>
</dbReference>
<evidence type="ECO:0000313" key="3">
    <source>
        <dbReference type="Proteomes" id="UP001144096"/>
    </source>
</evidence>
<dbReference type="InterPro" id="IPR001387">
    <property type="entry name" value="Cro/C1-type_HTH"/>
</dbReference>
<keyword evidence="3" id="KW-1185">Reference proteome</keyword>
<dbReference type="GO" id="GO:0003677">
    <property type="term" value="F:DNA binding"/>
    <property type="evidence" value="ECO:0007669"/>
    <property type="project" value="InterPro"/>
</dbReference>
<comment type="caution">
    <text evidence="2">The sequence shown here is derived from an EMBL/GenBank/DDBJ whole genome shotgun (WGS) entry which is preliminary data.</text>
</comment>
<dbReference type="Gene3D" id="1.10.10.60">
    <property type="entry name" value="Homeodomain-like"/>
    <property type="match status" value="1"/>
</dbReference>
<dbReference type="InterPro" id="IPR010982">
    <property type="entry name" value="Lambda_DNA-bd_dom_sf"/>
</dbReference>
<name>A0A9X2NLJ1_9PSEU</name>
<dbReference type="SUPFAM" id="SSF47413">
    <property type="entry name" value="lambda repressor-like DNA-binding domains"/>
    <property type="match status" value="1"/>
</dbReference>
<dbReference type="AlphaFoldDB" id="A0A9X2NLJ1"/>
<gene>
    <name evidence="2" type="ORF">M8542_45820</name>
</gene>
<accession>A0A9X2NLJ1</accession>
<dbReference type="SMART" id="SM00530">
    <property type="entry name" value="HTH_XRE"/>
    <property type="match status" value="1"/>
</dbReference>
<dbReference type="CDD" id="cd00093">
    <property type="entry name" value="HTH_XRE"/>
    <property type="match status" value="1"/>
</dbReference>
<protein>
    <submittedName>
        <fullName evidence="2">Helix-turn-helix domain-containing protein</fullName>
    </submittedName>
</protein>